<gene>
    <name evidence="2" type="ORF">GALLR39Z86_36390</name>
</gene>
<dbReference type="PANTHER" id="PTHR35010">
    <property type="entry name" value="BLL4672 PROTEIN-RELATED"/>
    <property type="match status" value="1"/>
</dbReference>
<comment type="caution">
    <text evidence="2">The sequence shown here is derived from an EMBL/GenBank/DDBJ whole genome shotgun (WGS) entry which is preliminary data.</text>
</comment>
<dbReference type="Pfam" id="PF17765">
    <property type="entry name" value="MLTR_LBD"/>
    <property type="match status" value="1"/>
</dbReference>
<dbReference type="PANTHER" id="PTHR35010:SF2">
    <property type="entry name" value="BLL4672 PROTEIN"/>
    <property type="match status" value="1"/>
</dbReference>
<evidence type="ECO:0000313" key="2">
    <source>
        <dbReference type="EMBL" id="GLI43789.1"/>
    </source>
</evidence>
<dbReference type="InterPro" id="IPR010982">
    <property type="entry name" value="Lambda_DNA-bd_dom_sf"/>
</dbReference>
<feature type="domain" description="HTH cro/C1-type" evidence="1">
    <location>
        <begin position="50"/>
        <end position="97"/>
    </location>
</feature>
<dbReference type="Proteomes" id="UP001144313">
    <property type="component" value="Unassembled WGS sequence"/>
</dbReference>
<keyword evidence="2" id="KW-0238">DNA-binding</keyword>
<reference evidence="2" key="1">
    <citation type="submission" date="2022-12" db="EMBL/GenBank/DDBJ databases">
        <title>Reference genome sequencing for broad-spectrum identification of bacterial and archaeal isolates by mass spectrometry.</title>
        <authorList>
            <person name="Sekiguchi Y."/>
            <person name="Tourlousse D.M."/>
        </authorList>
    </citation>
    <scope>NUCLEOTIDE SEQUENCE</scope>
    <source>
        <strain evidence="2">LLR39Z86</strain>
    </source>
</reference>
<dbReference type="SMART" id="SM00530">
    <property type="entry name" value="HTH_XRE"/>
    <property type="match status" value="1"/>
</dbReference>
<sequence length="288" mass="32118">MTPDATETRKTEIHKLEDVVDLGKFLQARRARVNPGDVGLREDARRRVPGLRREELALLAGVSVDYYTRLEQGRAKHPSDQVLDAVARALRLDETTRAHLHRLAGNSRLSPMQASAGVRPSLQTMLAAIDGFPALIMNHRQDVLASNRLARLLYGGFGWDLEANPNFVRLLFDDDSREFFPDWESVCSWETVAQLRKMAALFPDDTAMTGLIGELSVRHRFFAELWARAEVKDCNIGSVRFDHPMVGLLELYKDQFRVADGSGQMLVTLTASPGTDDYDKLALLGGAG</sequence>
<dbReference type="PROSITE" id="PS50943">
    <property type="entry name" value="HTH_CROC1"/>
    <property type="match status" value="1"/>
</dbReference>
<dbReference type="Gene3D" id="1.10.260.40">
    <property type="entry name" value="lambda repressor-like DNA-binding domains"/>
    <property type="match status" value="1"/>
</dbReference>
<keyword evidence="3" id="KW-1185">Reference proteome</keyword>
<accession>A0A9W6G9G0</accession>
<dbReference type="InterPro" id="IPR001387">
    <property type="entry name" value="Cro/C1-type_HTH"/>
</dbReference>
<dbReference type="CDD" id="cd00093">
    <property type="entry name" value="HTH_XRE"/>
    <property type="match status" value="1"/>
</dbReference>
<dbReference type="Gene3D" id="3.30.450.180">
    <property type="match status" value="1"/>
</dbReference>
<dbReference type="InterPro" id="IPR041413">
    <property type="entry name" value="MLTR_LBD"/>
</dbReference>
<proteinExistence type="predicted"/>
<dbReference type="EMBL" id="BSDT01000001">
    <property type="protein sequence ID" value="GLI43789.1"/>
    <property type="molecule type" value="Genomic_DNA"/>
</dbReference>
<dbReference type="GO" id="GO:0003677">
    <property type="term" value="F:DNA binding"/>
    <property type="evidence" value="ECO:0007669"/>
    <property type="project" value="UniProtKB-KW"/>
</dbReference>
<organism evidence="2 3">
    <name type="scientific">Glycomyces algeriensis</name>
    <dbReference type="NCBI Taxonomy" id="256037"/>
    <lineage>
        <taxon>Bacteria</taxon>
        <taxon>Bacillati</taxon>
        <taxon>Actinomycetota</taxon>
        <taxon>Actinomycetes</taxon>
        <taxon>Glycomycetales</taxon>
        <taxon>Glycomycetaceae</taxon>
        <taxon>Glycomyces</taxon>
    </lineage>
</organism>
<dbReference type="RefSeq" id="WP_270114484.1">
    <property type="nucleotide sequence ID" value="NZ_BAAAOL010000007.1"/>
</dbReference>
<protein>
    <submittedName>
        <fullName evidence="2">DNA-binding protein</fullName>
    </submittedName>
</protein>
<dbReference type="Pfam" id="PF13560">
    <property type="entry name" value="HTH_31"/>
    <property type="match status" value="1"/>
</dbReference>
<dbReference type="SUPFAM" id="SSF47413">
    <property type="entry name" value="lambda repressor-like DNA-binding domains"/>
    <property type="match status" value="1"/>
</dbReference>
<name>A0A9W6G9G0_9ACTN</name>
<evidence type="ECO:0000259" key="1">
    <source>
        <dbReference type="PROSITE" id="PS50943"/>
    </source>
</evidence>
<dbReference type="AlphaFoldDB" id="A0A9W6G9G0"/>
<evidence type="ECO:0000313" key="3">
    <source>
        <dbReference type="Proteomes" id="UP001144313"/>
    </source>
</evidence>